<comment type="subcellular location">
    <subcellularLocation>
        <location evidence="11">Cytoplasm</location>
    </subcellularLocation>
    <text evidence="11">Associates with ribosomes.</text>
</comment>
<dbReference type="Gene3D" id="3.40.50.300">
    <property type="entry name" value="P-loop containing nucleotide triphosphate hydrolases"/>
    <property type="match status" value="2"/>
</dbReference>
<proteinExistence type="inferred from homology"/>
<dbReference type="PROSITE" id="PS00211">
    <property type="entry name" value="ABC_TRANSPORTER_1"/>
    <property type="match status" value="1"/>
</dbReference>
<feature type="compositionally biased region" description="Basic and acidic residues" evidence="12">
    <location>
        <begin position="574"/>
        <end position="589"/>
    </location>
</feature>
<feature type="domain" description="ABC transporter" evidence="13">
    <location>
        <begin position="325"/>
        <end position="544"/>
    </location>
</feature>
<evidence type="ECO:0000256" key="1">
    <source>
        <dbReference type="ARBA" id="ARBA00022490"/>
    </source>
</evidence>
<dbReference type="GO" id="GO:0005737">
    <property type="term" value="C:cytoplasm"/>
    <property type="evidence" value="ECO:0007669"/>
    <property type="project" value="UniProtKB-SubCell"/>
</dbReference>
<dbReference type="Gene3D" id="1.10.287.380">
    <property type="entry name" value="Valyl-tRNA synthetase, C-terminal domain"/>
    <property type="match status" value="1"/>
</dbReference>
<evidence type="ECO:0000256" key="4">
    <source>
        <dbReference type="ARBA" id="ARBA00022763"/>
    </source>
</evidence>
<dbReference type="KEGG" id="gai:IMCC3135_32100"/>
<dbReference type="InterPro" id="IPR032524">
    <property type="entry name" value="ABC_tran_C"/>
</dbReference>
<dbReference type="HAMAP" id="MF_00848">
    <property type="entry name" value="Uup"/>
    <property type="match status" value="1"/>
</dbReference>
<dbReference type="InterPro" id="IPR037118">
    <property type="entry name" value="Val-tRNA_synth_C_sf"/>
</dbReference>
<dbReference type="InterPro" id="IPR043686">
    <property type="entry name" value="Uup"/>
</dbReference>
<dbReference type="Pfam" id="PF00005">
    <property type="entry name" value="ABC_tran"/>
    <property type="match status" value="2"/>
</dbReference>
<dbReference type="AlphaFoldDB" id="A0A2Z2NYE3"/>
<dbReference type="RefSeq" id="WP_088921237.1">
    <property type="nucleotide sequence ID" value="NZ_CP018632.1"/>
</dbReference>
<dbReference type="InterPro" id="IPR003439">
    <property type="entry name" value="ABC_transporter-like_ATP-bd"/>
</dbReference>
<dbReference type="Proteomes" id="UP000250079">
    <property type="component" value="Chromosome"/>
</dbReference>
<dbReference type="PANTHER" id="PTHR42855">
    <property type="entry name" value="ABC TRANSPORTER ATP-BINDING SUBUNIT"/>
    <property type="match status" value="1"/>
</dbReference>
<dbReference type="GO" id="GO:0003677">
    <property type="term" value="F:DNA binding"/>
    <property type="evidence" value="ECO:0007669"/>
    <property type="project" value="UniProtKB-UniRule"/>
</dbReference>
<feature type="domain" description="ABC transporter" evidence="13">
    <location>
        <begin position="4"/>
        <end position="258"/>
    </location>
</feature>
<evidence type="ECO:0000256" key="8">
    <source>
        <dbReference type="ARBA" id="ARBA00023204"/>
    </source>
</evidence>
<keyword evidence="2 11" id="KW-0677">Repeat</keyword>
<keyword evidence="1 11" id="KW-0963">Cytoplasm</keyword>
<feature type="binding site" evidence="11">
    <location>
        <begin position="36"/>
        <end position="43"/>
    </location>
    <ligand>
        <name>ATP</name>
        <dbReference type="ChEBI" id="CHEBI:30616"/>
        <label>1</label>
    </ligand>
</feature>
<evidence type="ECO:0000313" key="15">
    <source>
        <dbReference type="Proteomes" id="UP000250079"/>
    </source>
</evidence>
<name>A0A2Z2NYE3_9GAMM</name>
<dbReference type="SMART" id="SM00382">
    <property type="entry name" value="AAA"/>
    <property type="match status" value="2"/>
</dbReference>
<dbReference type="InterPro" id="IPR051309">
    <property type="entry name" value="ABCF_ATPase"/>
</dbReference>
<dbReference type="OrthoDB" id="9808609at2"/>
<dbReference type="InterPro" id="IPR027417">
    <property type="entry name" value="P-loop_NTPase"/>
</dbReference>
<reference evidence="14 15" key="1">
    <citation type="submission" date="2016-12" db="EMBL/GenBank/DDBJ databases">
        <authorList>
            <person name="Song W.-J."/>
            <person name="Kurnit D.M."/>
        </authorList>
    </citation>
    <scope>NUCLEOTIDE SEQUENCE [LARGE SCALE GENOMIC DNA]</scope>
    <source>
        <strain evidence="14 15">IMCC3135</strain>
    </source>
</reference>
<dbReference type="FunFam" id="3.40.50.300:FF:000011">
    <property type="entry name" value="Putative ABC transporter ATP-binding component"/>
    <property type="match status" value="1"/>
</dbReference>
<organism evidence="14 15">
    <name type="scientific">Granulosicoccus antarcticus IMCC3135</name>
    <dbReference type="NCBI Taxonomy" id="1192854"/>
    <lineage>
        <taxon>Bacteria</taxon>
        <taxon>Pseudomonadati</taxon>
        <taxon>Pseudomonadota</taxon>
        <taxon>Gammaproteobacteria</taxon>
        <taxon>Chromatiales</taxon>
        <taxon>Granulosicoccaceae</taxon>
        <taxon>Granulosicoccus</taxon>
    </lineage>
</organism>
<dbReference type="GO" id="GO:0043022">
    <property type="term" value="F:ribosome binding"/>
    <property type="evidence" value="ECO:0007669"/>
    <property type="project" value="UniProtKB-UniRule"/>
</dbReference>
<comment type="similarity">
    <text evidence="10 11">Belongs to the ABC transporter superfamily. ABCF family. Uup subfamily.</text>
</comment>
<dbReference type="Pfam" id="PF16326">
    <property type="entry name" value="ABC_tran_CTD"/>
    <property type="match status" value="1"/>
</dbReference>
<dbReference type="CDD" id="cd03221">
    <property type="entry name" value="ABCF_EF-3"/>
    <property type="match status" value="2"/>
</dbReference>
<gene>
    <name evidence="11 14" type="primary">uup</name>
    <name evidence="14" type="ORF">IMCC3135_32100</name>
</gene>
<keyword evidence="6 11" id="KW-0067">ATP-binding</keyword>
<keyword evidence="7 11" id="KW-0238">DNA-binding</keyword>
<dbReference type="InterPro" id="IPR017871">
    <property type="entry name" value="ABC_transporter-like_CS"/>
</dbReference>
<dbReference type="PANTHER" id="PTHR42855:SF1">
    <property type="entry name" value="ABC TRANSPORTER DOMAIN-CONTAINING PROTEIN"/>
    <property type="match status" value="1"/>
</dbReference>
<dbReference type="SUPFAM" id="SSF52540">
    <property type="entry name" value="P-loop containing nucleoside triphosphate hydrolases"/>
    <property type="match status" value="2"/>
</dbReference>
<dbReference type="PROSITE" id="PS50893">
    <property type="entry name" value="ABC_TRANSPORTER_2"/>
    <property type="match status" value="2"/>
</dbReference>
<keyword evidence="8 11" id="KW-0234">DNA repair</keyword>
<dbReference type="InterPro" id="IPR003593">
    <property type="entry name" value="AAA+_ATPase"/>
</dbReference>
<dbReference type="EC" id="3.6.1.-" evidence="11"/>
<keyword evidence="15" id="KW-1185">Reference proteome</keyword>
<evidence type="ECO:0000259" key="13">
    <source>
        <dbReference type="PROSITE" id="PS50893"/>
    </source>
</evidence>
<feature type="compositionally biased region" description="Basic residues" evidence="12">
    <location>
        <begin position="556"/>
        <end position="573"/>
    </location>
</feature>
<comment type="function">
    <text evidence="11">Probably plays a role in ribosome assembly or function. May be involved in resolution of branched DNA intermediates that result from template switching in postreplication gaps. Binds DNA and has ATPase activity.</text>
</comment>
<evidence type="ECO:0000256" key="6">
    <source>
        <dbReference type="ARBA" id="ARBA00022840"/>
    </source>
</evidence>
<protein>
    <recommendedName>
        <fullName evidence="11">ATP-binding protein Uup</fullName>
        <ecNumber evidence="11">3.6.1.-</ecNumber>
    </recommendedName>
</protein>
<keyword evidence="5 11" id="KW-0378">Hydrolase</keyword>
<dbReference type="GO" id="GO:0006281">
    <property type="term" value="P:DNA repair"/>
    <property type="evidence" value="ECO:0007669"/>
    <property type="project" value="UniProtKB-KW"/>
</dbReference>
<evidence type="ECO:0000256" key="12">
    <source>
        <dbReference type="SAM" id="MobiDB-lite"/>
    </source>
</evidence>
<dbReference type="FunFam" id="3.40.50.300:FF:000309">
    <property type="entry name" value="ABC transporter ATP-binding protein"/>
    <property type="match status" value="1"/>
</dbReference>
<evidence type="ECO:0000256" key="9">
    <source>
        <dbReference type="ARBA" id="ARBA00049360"/>
    </source>
</evidence>
<evidence type="ECO:0000256" key="7">
    <source>
        <dbReference type="ARBA" id="ARBA00023125"/>
    </source>
</evidence>
<dbReference type="GO" id="GO:0016887">
    <property type="term" value="F:ATP hydrolysis activity"/>
    <property type="evidence" value="ECO:0007669"/>
    <property type="project" value="UniProtKB-UniRule"/>
</dbReference>
<evidence type="ECO:0000256" key="2">
    <source>
        <dbReference type="ARBA" id="ARBA00022737"/>
    </source>
</evidence>
<keyword evidence="4 11" id="KW-0227">DNA damage</keyword>
<comment type="catalytic activity">
    <reaction evidence="9 11">
        <text>ATP + H2O = ADP + phosphate + H(+)</text>
        <dbReference type="Rhea" id="RHEA:13065"/>
        <dbReference type="ChEBI" id="CHEBI:15377"/>
        <dbReference type="ChEBI" id="CHEBI:15378"/>
        <dbReference type="ChEBI" id="CHEBI:30616"/>
        <dbReference type="ChEBI" id="CHEBI:43474"/>
        <dbReference type="ChEBI" id="CHEBI:456216"/>
    </reaction>
</comment>
<keyword evidence="3 11" id="KW-0547">Nucleotide-binding</keyword>
<evidence type="ECO:0000256" key="3">
    <source>
        <dbReference type="ARBA" id="ARBA00022741"/>
    </source>
</evidence>
<evidence type="ECO:0000256" key="11">
    <source>
        <dbReference type="HAMAP-Rule" id="MF_00848"/>
    </source>
</evidence>
<feature type="region of interest" description="Disordered" evidence="12">
    <location>
        <begin position="542"/>
        <end position="589"/>
    </location>
</feature>
<evidence type="ECO:0000256" key="5">
    <source>
        <dbReference type="ARBA" id="ARBA00022801"/>
    </source>
</evidence>
<dbReference type="EMBL" id="CP018632">
    <property type="protein sequence ID" value="ASJ76466.1"/>
    <property type="molecule type" value="Genomic_DNA"/>
</dbReference>
<accession>A0A2Z2NYE3</accession>
<evidence type="ECO:0000313" key="14">
    <source>
        <dbReference type="EMBL" id="ASJ76466.1"/>
    </source>
</evidence>
<feature type="binding site" evidence="11">
    <location>
        <begin position="357"/>
        <end position="364"/>
    </location>
    <ligand>
        <name>ATP</name>
        <dbReference type="ChEBI" id="CHEBI:30616"/>
        <label>2</label>
    </ligand>
</feature>
<evidence type="ECO:0000256" key="10">
    <source>
        <dbReference type="ARBA" id="ARBA00061478"/>
    </source>
</evidence>
<dbReference type="GO" id="GO:0005524">
    <property type="term" value="F:ATP binding"/>
    <property type="evidence" value="ECO:0007669"/>
    <property type="project" value="UniProtKB-UniRule"/>
</dbReference>
<sequence>MSLIRVQNASIAFGPTTVLDKVNLTIERGARMALVGRNGEGKSTLLKIIAGELLPDSGEIVGTSGLKTAYLPQAVPTDFEGTAYEVVASALSKVGRVIAEYHKESQRLALGETKTESGKSLVDHLAHLQDQIDSNDGWSLVQKVEQTLSKIQIDPEVDVSSLSGGMKRRVVLARALVSEPDILLLDEPTNHLDIGAVAWLENYLANLNCALVFVTHDRKFLDSVANHICEIDRGLLTEWPSGFAEYRINKQIALDVEAQQNALFDKKLAQEEVWIRQGIKARRTRNEGRVRALKKLREQHSSRRSVVGQARMSVNQAENSGKIIFETESMSFSHGDREIISDFSTVVMRDDRIGIIGPNGCGKSTLVKLLVGELTPTTGTVKSGTQLEVAYYDQLRATLDPKLSAADNVSGGRDTVDVNGSPRHIMSYMQDFLFDPSRARAPITALSGGETGRLMLAKLFLKPSNLIVLDEPSNDLDIETLELLEALLGEYKGTVVLISHDRQLLENVVTRSLVYQGDGNFIDVAGGYEDFERERLTSNTLKPVFDQSDLNQTPTKSKKQQSNKSSTQKKTREKKPEPNKLSHADSKELKQLPRKINELELSLASLHQRMNASDFYNDKVQADKTIKDSQGIQTELDLAYARWEALEALSGS</sequence>